<organism evidence="1 2">
    <name type="scientific">Blastopirellula marina DSM 3645</name>
    <dbReference type="NCBI Taxonomy" id="314230"/>
    <lineage>
        <taxon>Bacteria</taxon>
        <taxon>Pseudomonadati</taxon>
        <taxon>Planctomycetota</taxon>
        <taxon>Planctomycetia</taxon>
        <taxon>Pirellulales</taxon>
        <taxon>Pirellulaceae</taxon>
        <taxon>Blastopirellula</taxon>
    </lineage>
</organism>
<evidence type="ECO:0000313" key="2">
    <source>
        <dbReference type="Proteomes" id="UP000004358"/>
    </source>
</evidence>
<accession>A3ZSF7</accession>
<dbReference type="Proteomes" id="UP000004358">
    <property type="component" value="Unassembled WGS sequence"/>
</dbReference>
<dbReference type="HOGENOM" id="CLU_2407399_0_0_0"/>
<reference evidence="1 2" key="1">
    <citation type="submission" date="2006-02" db="EMBL/GenBank/DDBJ databases">
        <authorList>
            <person name="Amann R."/>
            <person name="Ferriera S."/>
            <person name="Johnson J."/>
            <person name="Kravitz S."/>
            <person name="Halpern A."/>
            <person name="Remington K."/>
            <person name="Beeson K."/>
            <person name="Tran B."/>
            <person name="Rogers Y.-H."/>
            <person name="Friedman R."/>
            <person name="Venter J.C."/>
        </authorList>
    </citation>
    <scope>NUCLEOTIDE SEQUENCE [LARGE SCALE GENOMIC DNA]</scope>
    <source>
        <strain evidence="1 2">DSM 3645</strain>
    </source>
</reference>
<protein>
    <submittedName>
        <fullName evidence="1">Uncharacterized protein</fullName>
    </submittedName>
</protein>
<comment type="caution">
    <text evidence="1">The sequence shown here is derived from an EMBL/GenBank/DDBJ whole genome shotgun (WGS) entry which is preliminary data.</text>
</comment>
<proteinExistence type="predicted"/>
<evidence type="ECO:0000313" key="1">
    <source>
        <dbReference type="EMBL" id="EAQ80617.1"/>
    </source>
</evidence>
<name>A3ZSF7_9BACT</name>
<sequence length="92" mass="11016">MGLRRRIAIRSRNMARTVIRRPRRIYIWVGIIINIRRMLFHTLERPKIPLASRANLPANQTKKLSFSSRAILRLTQAFKSRLPWTRHLLRFA</sequence>
<gene>
    <name evidence="1" type="ORF">DSM3645_14765</name>
</gene>
<dbReference type="STRING" id="314230.DSM3645_14765"/>
<dbReference type="EMBL" id="AANZ01000008">
    <property type="protein sequence ID" value="EAQ80617.1"/>
    <property type="molecule type" value="Genomic_DNA"/>
</dbReference>
<dbReference type="AlphaFoldDB" id="A3ZSF7"/>